<keyword evidence="8 10" id="KW-0472">Membrane</keyword>
<evidence type="ECO:0000256" key="9">
    <source>
        <dbReference type="RuleBase" id="RU003942"/>
    </source>
</evidence>
<evidence type="ECO:0000313" key="12">
    <source>
        <dbReference type="Proteomes" id="UP000771797"/>
    </source>
</evidence>
<comment type="subcellular location">
    <subcellularLocation>
        <location evidence="1">Cell inner membrane</location>
        <topology evidence="1">Multi-pass membrane protein</topology>
    </subcellularLocation>
    <subcellularLocation>
        <location evidence="9">Cell membrane</location>
        <topology evidence="9">Multi-pass membrane protein</topology>
    </subcellularLocation>
</comment>
<comment type="similarity">
    <text evidence="9">Belongs to the drug/metabolite transporter (DMT) superfamily. Small multidrug resistance (SMR) (TC 2.A.7.1) family.</text>
</comment>
<feature type="transmembrane region" description="Helical" evidence="10">
    <location>
        <begin position="33"/>
        <end position="51"/>
    </location>
</feature>
<gene>
    <name evidence="11" type="ORF">A6D6_03171</name>
</gene>
<dbReference type="InterPro" id="IPR045324">
    <property type="entry name" value="Small_multidrug_res"/>
</dbReference>
<evidence type="ECO:0000256" key="10">
    <source>
        <dbReference type="SAM" id="Phobius"/>
    </source>
</evidence>
<dbReference type="Pfam" id="PF00893">
    <property type="entry name" value="Multi_Drug_Res"/>
    <property type="match status" value="1"/>
</dbReference>
<evidence type="ECO:0000256" key="1">
    <source>
        <dbReference type="ARBA" id="ARBA00004429"/>
    </source>
</evidence>
<evidence type="ECO:0000256" key="2">
    <source>
        <dbReference type="ARBA" id="ARBA00011358"/>
    </source>
</evidence>
<proteinExistence type="inferred from homology"/>
<accession>A0ABQ6Y5M1</accession>
<reference evidence="11 12" key="1">
    <citation type="submission" date="2012-09" db="EMBL/GenBank/DDBJ databases">
        <title>Genome Sequence of alkane-degrading Bacterium Alcanivorax sp. 6-D-6.</title>
        <authorList>
            <person name="Lai Q."/>
            <person name="Shao Z."/>
        </authorList>
    </citation>
    <scope>NUCLEOTIDE SEQUENCE [LARGE SCALE GENOMIC DNA]</scope>
    <source>
        <strain evidence="11 12">6-D-6</strain>
    </source>
</reference>
<dbReference type="InterPro" id="IPR037185">
    <property type="entry name" value="EmrE-like"/>
</dbReference>
<evidence type="ECO:0000313" key="11">
    <source>
        <dbReference type="EMBL" id="KAF0804334.1"/>
    </source>
</evidence>
<dbReference type="EMBL" id="AQPF01000033">
    <property type="protein sequence ID" value="KAF0804334.1"/>
    <property type="molecule type" value="Genomic_DNA"/>
</dbReference>
<feature type="transmembrane region" description="Helical" evidence="10">
    <location>
        <begin position="85"/>
        <end position="103"/>
    </location>
</feature>
<evidence type="ECO:0000256" key="7">
    <source>
        <dbReference type="ARBA" id="ARBA00022989"/>
    </source>
</evidence>
<keyword evidence="7 10" id="KW-1133">Transmembrane helix</keyword>
<name>A0ABQ6Y5M1_9GAMM</name>
<evidence type="ECO:0000256" key="8">
    <source>
        <dbReference type="ARBA" id="ARBA00023136"/>
    </source>
</evidence>
<feature type="transmembrane region" description="Helical" evidence="10">
    <location>
        <begin position="58"/>
        <end position="79"/>
    </location>
</feature>
<dbReference type="RefSeq" id="WP_097057800.1">
    <property type="nucleotide sequence ID" value="NZ_AQPF01000033.1"/>
</dbReference>
<comment type="subunit">
    <text evidence="2">Forms a complex with MdtI.</text>
</comment>
<keyword evidence="6 9" id="KW-0812">Transmembrane</keyword>
<dbReference type="PANTHER" id="PTHR30561">
    <property type="entry name" value="SMR FAMILY PROTON-DEPENDENT DRUG EFFLUX TRANSPORTER SUGE"/>
    <property type="match status" value="1"/>
</dbReference>
<evidence type="ECO:0000256" key="5">
    <source>
        <dbReference type="ARBA" id="ARBA00022519"/>
    </source>
</evidence>
<keyword evidence="5" id="KW-0997">Cell inner membrane</keyword>
<sequence length="116" mass="12462">MNPWLFLLAAIVTEVMGTSVMKLASGEAPITGHLAMYVLITLSYYCLARAVEHIPLGVAYALWEALGLLLIALVGLTLFAESLSLWQWLGMLLLLSGIALLKVGTRDSADEQGEAS</sequence>
<organism evidence="11 12">
    <name type="scientific">Alcanivorax xiamenensis</name>
    <dbReference type="NCBI Taxonomy" id="1177156"/>
    <lineage>
        <taxon>Bacteria</taxon>
        <taxon>Pseudomonadati</taxon>
        <taxon>Pseudomonadota</taxon>
        <taxon>Gammaproteobacteria</taxon>
        <taxon>Oceanospirillales</taxon>
        <taxon>Alcanivoracaceae</taxon>
        <taxon>Alcanivorax</taxon>
    </lineage>
</organism>
<evidence type="ECO:0000256" key="6">
    <source>
        <dbReference type="ARBA" id="ARBA00022692"/>
    </source>
</evidence>
<dbReference type="SUPFAM" id="SSF103481">
    <property type="entry name" value="Multidrug resistance efflux transporter EmrE"/>
    <property type="match status" value="1"/>
</dbReference>
<evidence type="ECO:0000256" key="4">
    <source>
        <dbReference type="ARBA" id="ARBA00022475"/>
    </source>
</evidence>
<evidence type="ECO:0000256" key="3">
    <source>
        <dbReference type="ARBA" id="ARBA00021112"/>
    </source>
</evidence>
<dbReference type="PANTHER" id="PTHR30561:SF2">
    <property type="entry name" value="SPERMIDINE EXPORT PROTEIN MDTJ"/>
    <property type="match status" value="1"/>
</dbReference>
<comment type="caution">
    <text evidence="11">The sequence shown here is derived from an EMBL/GenBank/DDBJ whole genome shotgun (WGS) entry which is preliminary data.</text>
</comment>
<keyword evidence="12" id="KW-1185">Reference proteome</keyword>
<dbReference type="InterPro" id="IPR000390">
    <property type="entry name" value="Small_drug/metabolite_transptr"/>
</dbReference>
<protein>
    <recommendedName>
        <fullName evidence="3">Spermidine export protein MdtJ</fullName>
    </recommendedName>
</protein>
<keyword evidence="4" id="KW-1003">Cell membrane</keyword>
<dbReference type="Gene3D" id="1.10.3730.20">
    <property type="match status" value="1"/>
</dbReference>
<dbReference type="Proteomes" id="UP000771797">
    <property type="component" value="Unassembled WGS sequence"/>
</dbReference>